<reference evidence="2" key="1">
    <citation type="submission" date="2019-07" db="EMBL/GenBank/DDBJ databases">
        <title>Annotation for the trematode Paragonimus miyazaki's.</title>
        <authorList>
            <person name="Choi Y.-J."/>
        </authorList>
    </citation>
    <scope>NUCLEOTIDE SEQUENCE</scope>
    <source>
        <strain evidence="2">Japan</strain>
    </source>
</reference>
<keyword evidence="3" id="KW-1185">Reference proteome</keyword>
<protein>
    <submittedName>
        <fullName evidence="2">Uncharacterized protein</fullName>
    </submittedName>
</protein>
<feature type="compositionally biased region" description="Low complexity" evidence="1">
    <location>
        <begin position="725"/>
        <end position="735"/>
    </location>
</feature>
<evidence type="ECO:0000313" key="2">
    <source>
        <dbReference type="EMBL" id="KAF7232541.1"/>
    </source>
</evidence>
<dbReference type="OrthoDB" id="6265596at2759"/>
<feature type="compositionally biased region" description="Polar residues" evidence="1">
    <location>
        <begin position="419"/>
        <end position="428"/>
    </location>
</feature>
<feature type="compositionally biased region" description="Basic and acidic residues" evidence="1">
    <location>
        <begin position="562"/>
        <end position="579"/>
    </location>
</feature>
<feature type="region of interest" description="Disordered" evidence="1">
    <location>
        <begin position="419"/>
        <end position="877"/>
    </location>
</feature>
<feature type="region of interest" description="Disordered" evidence="1">
    <location>
        <begin position="349"/>
        <end position="403"/>
    </location>
</feature>
<feature type="compositionally biased region" description="Polar residues" evidence="1">
    <location>
        <begin position="855"/>
        <end position="865"/>
    </location>
</feature>
<feature type="compositionally biased region" description="Basic residues" evidence="1">
    <location>
        <begin position="390"/>
        <end position="400"/>
    </location>
</feature>
<feature type="compositionally biased region" description="Polar residues" evidence="1">
    <location>
        <begin position="641"/>
        <end position="656"/>
    </location>
</feature>
<dbReference type="AlphaFoldDB" id="A0A8S9Y999"/>
<dbReference type="EMBL" id="JTDE01021738">
    <property type="protein sequence ID" value="KAF7232541.1"/>
    <property type="molecule type" value="Genomic_DNA"/>
</dbReference>
<feature type="compositionally biased region" description="Basic and acidic residues" evidence="1">
    <location>
        <begin position="445"/>
        <end position="466"/>
    </location>
</feature>
<feature type="compositionally biased region" description="Polar residues" evidence="1">
    <location>
        <begin position="372"/>
        <end position="386"/>
    </location>
</feature>
<comment type="caution">
    <text evidence="2">The sequence shown here is derived from an EMBL/GenBank/DDBJ whole genome shotgun (WGS) entry which is preliminary data.</text>
</comment>
<sequence length="877" mass="95687">MPGTSGPKRSEDSEGPSFSGKLFTSIVALLSSVIEGGHIKTELTLTSPAPGMFRVGDNFRRWKFQVKETFRRLRACFTTDLNRLEVCRQFHGRIQHPGEKLAAFIREPRRLCAEGFTDDTPEVREQRIHQQALEGTGDPSTCRAFLTANPTSIPEALDRAGTIEQVNGVFERDQQVPRQVLPQHDSGVWLIAANGTDIRSVGWLNVPVTLGEKVREHLMLVVDNLPWDAILGSDFLITQQDTNVATTFPLPTLHRIVRLIRLDGLAHRATAEWQQADGLAVDVPRWTSEPDHLTDASTSQTLDWAICEAAGGTNLCGLHTRLGALVLYIEGVLKVHSVILHQLKTGPHQATFHSGEESLSRDCASPLPAHSNRVSSAESSLTTTCPTHRDKSHRSRKKNKTSIIVLAADPSVATKCQNSPYSLGSSAPKQKEAVLPKGSPPISASEHDRKYSCLLDRKSENDLEKRSKMKRLTKSDELEPCDLQRPNVDSILSAVTNTDAESESIASSGQDVTPLGDRERVPSQRSAKKFKANKPEEFGEESCTGEPRPNHDRSSKLKRSHKDAPAEKAGNRIKTKSDVDVASNLVSNPTKHVHSEAMPVVSTPVEPYLPVDSNSPDYPPSSPSPPVRRRRSKSLAPVSTMKGSNVKNELSANGATVKTKKPLARHSQFGPDLDDTTYHPKRVRAINSKVSHSESDSDRSSSPPSYRPSVPPTTDEKKSNRRSLRSVSVGRSLSVCNGHASQGRHENDSSHNSTNDSIGYSPTKQISVDGITSKAKSNHLDPIPVYRVSRIPSSPPPSSQPTQSLSPGNHGAFKTSIGSHSGDSKVASSCHPTASSSGRSVVETVPSFYTRWKNDSSAQPTNVASYGSLKRPPTTRR</sequence>
<organism evidence="2 3">
    <name type="scientific">Paragonimus skrjabini miyazakii</name>
    <dbReference type="NCBI Taxonomy" id="59628"/>
    <lineage>
        <taxon>Eukaryota</taxon>
        <taxon>Metazoa</taxon>
        <taxon>Spiralia</taxon>
        <taxon>Lophotrochozoa</taxon>
        <taxon>Platyhelminthes</taxon>
        <taxon>Trematoda</taxon>
        <taxon>Digenea</taxon>
        <taxon>Plagiorchiida</taxon>
        <taxon>Troglotremata</taxon>
        <taxon>Troglotrematidae</taxon>
        <taxon>Paragonimus</taxon>
    </lineage>
</organism>
<gene>
    <name evidence="2" type="ORF">EG68_05551</name>
</gene>
<feature type="compositionally biased region" description="Polar residues" evidence="1">
    <location>
        <begin position="750"/>
        <end position="766"/>
    </location>
</feature>
<evidence type="ECO:0000256" key="1">
    <source>
        <dbReference type="SAM" id="MobiDB-lite"/>
    </source>
</evidence>
<name>A0A8S9Y999_9TREM</name>
<dbReference type="Proteomes" id="UP000822476">
    <property type="component" value="Unassembled WGS sequence"/>
</dbReference>
<feature type="compositionally biased region" description="Polar residues" evidence="1">
    <location>
        <begin position="493"/>
        <end position="511"/>
    </location>
</feature>
<accession>A0A8S9Y999</accession>
<evidence type="ECO:0000313" key="3">
    <source>
        <dbReference type="Proteomes" id="UP000822476"/>
    </source>
</evidence>
<feature type="compositionally biased region" description="Polar residues" evidence="1">
    <location>
        <begin position="816"/>
        <end position="839"/>
    </location>
</feature>
<dbReference type="CDD" id="cd00303">
    <property type="entry name" value="retropepsin_like"/>
    <property type="match status" value="1"/>
</dbReference>
<proteinExistence type="predicted"/>
<feature type="compositionally biased region" description="Pro residues" evidence="1">
    <location>
        <begin position="617"/>
        <end position="626"/>
    </location>
</feature>